<accession>A0A1R1XJB1</accession>
<feature type="domain" description="Brix" evidence="2">
    <location>
        <begin position="101"/>
        <end position="284"/>
    </location>
</feature>
<dbReference type="InterPro" id="IPR044281">
    <property type="entry name" value="IMP4/RPF1"/>
</dbReference>
<name>A0A1R1XJB1_9FUNG</name>
<gene>
    <name evidence="3" type="ORF">AYI69_g8481</name>
</gene>
<evidence type="ECO:0000313" key="4">
    <source>
        <dbReference type="Proteomes" id="UP000187429"/>
    </source>
</evidence>
<dbReference type="SMART" id="SM00879">
    <property type="entry name" value="Brix"/>
    <property type="match status" value="1"/>
</dbReference>
<dbReference type="AlphaFoldDB" id="A0A1R1XJB1"/>
<protein>
    <submittedName>
        <fullName evidence="3">Ribosome production factor 1</fullName>
    </submittedName>
</protein>
<feature type="region of interest" description="Disordered" evidence="1">
    <location>
        <begin position="30"/>
        <end position="82"/>
    </location>
</feature>
<dbReference type="GO" id="GO:0000460">
    <property type="term" value="P:maturation of 5.8S rRNA"/>
    <property type="evidence" value="ECO:0007669"/>
    <property type="project" value="TreeGrafter"/>
</dbReference>
<dbReference type="GO" id="GO:0030687">
    <property type="term" value="C:preribosome, large subunit precursor"/>
    <property type="evidence" value="ECO:0007669"/>
    <property type="project" value="TreeGrafter"/>
</dbReference>
<dbReference type="FunFam" id="3.40.50.10480:FF:000002">
    <property type="entry name" value="Ribosome production factor 1"/>
    <property type="match status" value="1"/>
</dbReference>
<evidence type="ECO:0000256" key="1">
    <source>
        <dbReference type="SAM" id="MobiDB-lite"/>
    </source>
</evidence>
<sequence length="307" mass="36430">MGFKEKKVLDLADVKNKATRLKLYEQQKIEKAKAKREKRKQLAEIEKNDPEAKKTRLEENVPNTQENTREHDETIVEEDDEEVLEDEAQDEYSEYYTGKVPKIVITTTKRATKTTYEFANELTGIIPESQFIKRHDKFSIDQIMEFCSNRDYTDLIVISEDHREPTHLTIVHLPNGPSAKYRLTRVKERKFIKGHGNPTDHKPEVILNNFNTRLGHIVGKMFAALFPQLPEFEGRQAVTFHNQRDFIFFRRHRYEFINGKKVNLQEIGPRFTLRLIWIMKGLYNLKNGEYIWVHKPEMESSRRKFYL</sequence>
<feature type="compositionally biased region" description="Basic and acidic residues" evidence="1">
    <location>
        <begin position="40"/>
        <end position="59"/>
    </location>
</feature>
<dbReference type="OrthoDB" id="264354at2759"/>
<comment type="caution">
    <text evidence="3">The sequence shown here is derived from an EMBL/GenBank/DDBJ whole genome shotgun (WGS) entry which is preliminary data.</text>
</comment>
<dbReference type="GO" id="GO:0042134">
    <property type="term" value="F:rRNA primary transcript binding"/>
    <property type="evidence" value="ECO:0007669"/>
    <property type="project" value="InterPro"/>
</dbReference>
<dbReference type="Pfam" id="PF04427">
    <property type="entry name" value="Brix"/>
    <property type="match status" value="1"/>
</dbReference>
<dbReference type="Proteomes" id="UP000187429">
    <property type="component" value="Unassembled WGS sequence"/>
</dbReference>
<proteinExistence type="predicted"/>
<dbReference type="PROSITE" id="PS50833">
    <property type="entry name" value="BRIX"/>
    <property type="match status" value="1"/>
</dbReference>
<dbReference type="GO" id="GO:0000470">
    <property type="term" value="P:maturation of LSU-rRNA"/>
    <property type="evidence" value="ECO:0007669"/>
    <property type="project" value="TreeGrafter"/>
</dbReference>
<dbReference type="EMBL" id="LSSM01004534">
    <property type="protein sequence ID" value="OMJ14706.1"/>
    <property type="molecule type" value="Genomic_DNA"/>
</dbReference>
<dbReference type="GO" id="GO:0005730">
    <property type="term" value="C:nucleolus"/>
    <property type="evidence" value="ECO:0007669"/>
    <property type="project" value="TreeGrafter"/>
</dbReference>
<evidence type="ECO:0000313" key="3">
    <source>
        <dbReference type="EMBL" id="OMJ14706.1"/>
    </source>
</evidence>
<dbReference type="SUPFAM" id="SSF52954">
    <property type="entry name" value="Class II aaRS ABD-related"/>
    <property type="match status" value="1"/>
</dbReference>
<dbReference type="PANTHER" id="PTHR22734:SF3">
    <property type="entry name" value="RIBOSOME PRODUCTION FACTOR 1"/>
    <property type="match status" value="1"/>
</dbReference>
<reference evidence="4" key="1">
    <citation type="submission" date="2017-01" db="EMBL/GenBank/DDBJ databases">
        <authorList>
            <person name="Wang Y."/>
            <person name="White M."/>
            <person name="Kvist S."/>
            <person name="Moncalvo J.-M."/>
        </authorList>
    </citation>
    <scope>NUCLEOTIDE SEQUENCE [LARGE SCALE GENOMIC DNA]</scope>
    <source>
        <strain evidence="4">ID-206-W2</strain>
    </source>
</reference>
<dbReference type="InterPro" id="IPR007109">
    <property type="entry name" value="Brix"/>
</dbReference>
<keyword evidence="4" id="KW-1185">Reference proteome</keyword>
<dbReference type="PANTHER" id="PTHR22734">
    <property type="entry name" value="U3 SMALL NUCLEOLAR RIBONUCLEOPROTEIN PROTEIN IMP4"/>
    <property type="match status" value="1"/>
</dbReference>
<evidence type="ECO:0000259" key="2">
    <source>
        <dbReference type="PROSITE" id="PS50833"/>
    </source>
</evidence>
<organism evidence="3 4">
    <name type="scientific">Smittium culicis</name>
    <dbReference type="NCBI Taxonomy" id="133412"/>
    <lineage>
        <taxon>Eukaryota</taxon>
        <taxon>Fungi</taxon>
        <taxon>Fungi incertae sedis</taxon>
        <taxon>Zoopagomycota</taxon>
        <taxon>Kickxellomycotina</taxon>
        <taxon>Harpellomycetes</taxon>
        <taxon>Harpellales</taxon>
        <taxon>Legeriomycetaceae</taxon>
        <taxon>Smittium</taxon>
    </lineage>
</organism>
<dbReference type="Gene3D" id="3.40.50.10480">
    <property type="entry name" value="Probable brix-domain ribosomal biogenesis protein"/>
    <property type="match status" value="1"/>
</dbReference>